<keyword evidence="1" id="KW-0812">Transmembrane</keyword>
<dbReference type="Pfam" id="PF19609">
    <property type="entry name" value="DUF6114"/>
    <property type="match status" value="1"/>
</dbReference>
<evidence type="ECO:0000256" key="1">
    <source>
        <dbReference type="SAM" id="Phobius"/>
    </source>
</evidence>
<keyword evidence="1" id="KW-1133">Transmembrane helix</keyword>
<evidence type="ECO:0000313" key="3">
    <source>
        <dbReference type="Proteomes" id="UP000187486"/>
    </source>
</evidence>
<dbReference type="Proteomes" id="UP000187486">
    <property type="component" value="Unassembled WGS sequence"/>
</dbReference>
<keyword evidence="3" id="KW-1185">Reference proteome</keyword>
<accession>A0A1R0L3W1</accession>
<protein>
    <submittedName>
        <fullName evidence="2">Uncharacterized protein</fullName>
    </submittedName>
</protein>
<proteinExistence type="predicted"/>
<keyword evidence="1" id="KW-0472">Membrane</keyword>
<dbReference type="STRING" id="76021.BS329_01660"/>
<dbReference type="InterPro" id="IPR046096">
    <property type="entry name" value="DUF6114"/>
</dbReference>
<feature type="transmembrane region" description="Helical" evidence="1">
    <location>
        <begin position="82"/>
        <end position="98"/>
    </location>
</feature>
<organism evidence="2 3">
    <name type="scientific">Amycolatopsis coloradensis</name>
    <dbReference type="NCBI Taxonomy" id="76021"/>
    <lineage>
        <taxon>Bacteria</taxon>
        <taxon>Bacillati</taxon>
        <taxon>Actinomycetota</taxon>
        <taxon>Actinomycetes</taxon>
        <taxon>Pseudonocardiales</taxon>
        <taxon>Pseudonocardiaceae</taxon>
        <taxon>Amycolatopsis</taxon>
    </lineage>
</organism>
<name>A0A1R0L3W1_9PSEU</name>
<gene>
    <name evidence="2" type="ORF">BS329_01660</name>
</gene>
<feature type="transmembrane region" description="Helical" evidence="1">
    <location>
        <begin position="134"/>
        <end position="155"/>
    </location>
</feature>
<sequence length="298" mass="31805">MAQERARQVLRDFGHWRRSRPFTAGMFLVLSSVAIMTPPYATFRWGDVLVSITTIGGVSALLIGTLLAICGLSLWFRPQFRFAAALTAMLLSLVALGVTNLGGFLVGTLAGVIGAALALAWTDQPRAPRGKRRSVLRCLVVIGLVAVAIEVLPVAARDEVTPARSWTLSASTLRLYGVVYHGIERILVDGSPTMTMKFTVKRIEATDPVQVGELGNGHKVVIAARRGFSTASSTIELFALRVTGVVNLLGLVGIPVDFTPGHPPPLVPPSVVLTEVTTINAQVRGGTIVIPNARLTIR</sequence>
<evidence type="ECO:0000313" key="2">
    <source>
        <dbReference type="EMBL" id="OLZ57404.1"/>
    </source>
</evidence>
<feature type="transmembrane region" description="Helical" evidence="1">
    <location>
        <begin position="21"/>
        <end position="42"/>
    </location>
</feature>
<feature type="transmembrane region" description="Helical" evidence="1">
    <location>
        <begin position="48"/>
        <end position="75"/>
    </location>
</feature>
<feature type="transmembrane region" description="Helical" evidence="1">
    <location>
        <begin position="104"/>
        <end position="122"/>
    </location>
</feature>
<dbReference type="EMBL" id="MQUQ01000001">
    <property type="protein sequence ID" value="OLZ57404.1"/>
    <property type="molecule type" value="Genomic_DNA"/>
</dbReference>
<dbReference type="AlphaFoldDB" id="A0A1R0L3W1"/>
<comment type="caution">
    <text evidence="2">The sequence shown here is derived from an EMBL/GenBank/DDBJ whole genome shotgun (WGS) entry which is preliminary data.</text>
</comment>
<reference evidence="2 3" key="1">
    <citation type="submission" date="2016-01" db="EMBL/GenBank/DDBJ databases">
        <title>Amycolatopsis coloradensis genome sequencing and assembly.</title>
        <authorList>
            <person name="Mayilraj S."/>
        </authorList>
    </citation>
    <scope>NUCLEOTIDE SEQUENCE [LARGE SCALE GENOMIC DNA]</scope>
    <source>
        <strain evidence="2 3">DSM 44225</strain>
    </source>
</reference>